<accession>I3E0B5</accession>
<proteinExistence type="predicted"/>
<dbReference type="SUPFAM" id="SSF51391">
    <property type="entry name" value="Thiamin phosphate synthase"/>
    <property type="match status" value="1"/>
</dbReference>
<dbReference type="PANTHER" id="PTHR20857">
    <property type="entry name" value="THIAMINE-PHOSPHATE PYROPHOSPHORYLASE"/>
    <property type="match status" value="1"/>
</dbReference>
<keyword evidence="2" id="KW-0784">Thiamine biosynthesis</keyword>
<dbReference type="PATRIC" id="fig|997296.3.peg.1324"/>
<dbReference type="AlphaFoldDB" id="I3E0B5"/>
<protein>
    <submittedName>
        <fullName evidence="4">Transcriptional regulator TenI</fullName>
    </submittedName>
</protein>
<evidence type="ECO:0000313" key="5">
    <source>
        <dbReference type="Proteomes" id="UP000010523"/>
    </source>
</evidence>
<evidence type="ECO:0000259" key="3">
    <source>
        <dbReference type="Pfam" id="PF02581"/>
    </source>
</evidence>
<evidence type="ECO:0000313" key="4">
    <source>
        <dbReference type="EMBL" id="EIJ79936.1"/>
    </source>
</evidence>
<dbReference type="PANTHER" id="PTHR20857:SF22">
    <property type="entry name" value="THIAZOLE TAUTOMERASE"/>
    <property type="match status" value="1"/>
</dbReference>
<feature type="domain" description="Thiamine phosphate synthase/TenI" evidence="3">
    <location>
        <begin position="15"/>
        <end position="181"/>
    </location>
</feature>
<dbReference type="InterPro" id="IPR013785">
    <property type="entry name" value="Aldolase_TIM"/>
</dbReference>
<dbReference type="GO" id="GO:0004789">
    <property type="term" value="F:thiamine-phosphate diphosphorylase activity"/>
    <property type="evidence" value="ECO:0007669"/>
    <property type="project" value="TreeGrafter"/>
</dbReference>
<organism evidence="4 5">
    <name type="scientific">Bacillus methanolicus PB1</name>
    <dbReference type="NCBI Taxonomy" id="997296"/>
    <lineage>
        <taxon>Bacteria</taxon>
        <taxon>Bacillati</taxon>
        <taxon>Bacillota</taxon>
        <taxon>Bacilli</taxon>
        <taxon>Bacillales</taxon>
        <taxon>Bacillaceae</taxon>
        <taxon>Bacillus</taxon>
    </lineage>
</organism>
<reference evidence="4 5" key="1">
    <citation type="journal article" date="2012" name="Appl. Environ. Microbiol.">
        <title>Genome Sequence of Thermotolerant Bacillus methanolicus: Features and Regulation Related to Methylotrophy and Production of L-Lysine and L-Glutamate from Methanol.</title>
        <authorList>
            <person name="Heggeset T.M."/>
            <person name="Krog A."/>
            <person name="Balzer S."/>
            <person name="Wentzel A."/>
            <person name="Ellingsen T.E."/>
            <person name="Brautaset T."/>
        </authorList>
    </citation>
    <scope>NUCLEOTIDE SEQUENCE [LARGE SCALE GENOMIC DNA]</scope>
    <source>
        <strain evidence="4 5">PB1</strain>
    </source>
</reference>
<keyword evidence="5" id="KW-1185">Reference proteome</keyword>
<dbReference type="RefSeq" id="WP_003351337.1">
    <property type="nucleotide sequence ID" value="NZ_AFEU01000002.1"/>
</dbReference>
<dbReference type="OrthoDB" id="9815348at2"/>
<dbReference type="InterPro" id="IPR022998">
    <property type="entry name" value="ThiamineP_synth_TenI"/>
</dbReference>
<dbReference type="eggNOG" id="COG0352">
    <property type="taxonomic scope" value="Bacteria"/>
</dbReference>
<dbReference type="Pfam" id="PF02581">
    <property type="entry name" value="TMP-TENI"/>
    <property type="match status" value="1"/>
</dbReference>
<sequence>MEKEIHVISNGIQKTDCFVKIASEIHPYVTAIHIREKTATAKEVYTIIKAMIDIGIPSGKIVVNDRADVARAVHAQGVQLTYQSLDVQLVKTSFPELRIGKSVHSIQEAVEAEEQGADYLLYGHIFSTSSKPGLAPRGLGSLQQVVKEVAIPVIAIGGITPKNTKDVLSTGAAGIAVMSLIWEAHSPLEAIKELYTIVNEKRVSNDDQL</sequence>
<dbReference type="NCBIfam" id="NF005819">
    <property type="entry name" value="PRK07695.1"/>
    <property type="match status" value="1"/>
</dbReference>
<evidence type="ECO:0000256" key="1">
    <source>
        <dbReference type="ARBA" id="ARBA00004948"/>
    </source>
</evidence>
<dbReference type="CDD" id="cd00564">
    <property type="entry name" value="TMP_TenI"/>
    <property type="match status" value="1"/>
</dbReference>
<comment type="pathway">
    <text evidence="1">Cofactor biosynthesis; thiamine diphosphate biosynthesis.</text>
</comment>
<dbReference type="Proteomes" id="UP000010523">
    <property type="component" value="Unassembled WGS sequence"/>
</dbReference>
<dbReference type="GO" id="GO:0009228">
    <property type="term" value="P:thiamine biosynthetic process"/>
    <property type="evidence" value="ECO:0007669"/>
    <property type="project" value="UniProtKB-KW"/>
</dbReference>
<comment type="caution">
    <text evidence="4">The sequence shown here is derived from an EMBL/GenBank/DDBJ whole genome shotgun (WGS) entry which is preliminary data.</text>
</comment>
<dbReference type="EMBL" id="AFEU01000002">
    <property type="protein sequence ID" value="EIJ79936.1"/>
    <property type="molecule type" value="Genomic_DNA"/>
</dbReference>
<dbReference type="GO" id="GO:0005737">
    <property type="term" value="C:cytoplasm"/>
    <property type="evidence" value="ECO:0007669"/>
    <property type="project" value="TreeGrafter"/>
</dbReference>
<name>I3E0B5_BACMT</name>
<dbReference type="STRING" id="997296.PB1_06212"/>
<gene>
    <name evidence="4" type="ORF">PB1_06212</name>
</gene>
<evidence type="ECO:0000256" key="2">
    <source>
        <dbReference type="ARBA" id="ARBA00022977"/>
    </source>
</evidence>
<dbReference type="InterPro" id="IPR036206">
    <property type="entry name" value="ThiamineP_synth_sf"/>
</dbReference>
<dbReference type="Gene3D" id="3.20.20.70">
    <property type="entry name" value="Aldolase class I"/>
    <property type="match status" value="1"/>
</dbReference>